<sequence length="175" mass="19664">MAGQRQPIALVQAKGKKHLTKAEIAERERTEVKAPSDRVTPPTYLTATQKKTFRKTVKELRAIDLISNLDVEALARLVIAQEKYREVTETIAKQPLMVTVAYDTGKKDAEGNPIMAEHEVVNSQVERLAIIQDRYFKQCRQGAADFGLTVSSRCRLIIPKAPEAPKTNKFKDKFA</sequence>
<evidence type="ECO:0000313" key="2">
    <source>
        <dbReference type="Proteomes" id="UP000449249"/>
    </source>
</evidence>
<protein>
    <submittedName>
        <fullName evidence="1">Phage terminase small subunit P27 family</fullName>
    </submittedName>
</protein>
<dbReference type="Proteomes" id="UP000449249">
    <property type="component" value="Unassembled WGS sequence"/>
</dbReference>
<comment type="caution">
    <text evidence="1">The sequence shown here is derived from an EMBL/GenBank/DDBJ whole genome shotgun (WGS) entry which is preliminary data.</text>
</comment>
<dbReference type="Pfam" id="PF05119">
    <property type="entry name" value="Terminase_4"/>
    <property type="match status" value="1"/>
</dbReference>
<dbReference type="NCBIfam" id="TIGR01558">
    <property type="entry name" value="sm_term_P27"/>
    <property type="match status" value="1"/>
</dbReference>
<dbReference type="AlphaFoldDB" id="A0A6N9JSH6"/>
<dbReference type="EMBL" id="WWSH01000001">
    <property type="protein sequence ID" value="MZK08963.1"/>
    <property type="molecule type" value="Genomic_DNA"/>
</dbReference>
<organism evidence="1 2">
    <name type="scientific">Dorea longicatena</name>
    <dbReference type="NCBI Taxonomy" id="88431"/>
    <lineage>
        <taxon>Bacteria</taxon>
        <taxon>Bacillati</taxon>
        <taxon>Bacillota</taxon>
        <taxon>Clostridia</taxon>
        <taxon>Lachnospirales</taxon>
        <taxon>Lachnospiraceae</taxon>
        <taxon>Dorea</taxon>
    </lineage>
</organism>
<reference evidence="1 2" key="1">
    <citation type="journal article" date="2019" name="Nat. Med.">
        <title>A library of human gut bacterial isolates paired with longitudinal multiomics data enables mechanistic microbiome research.</title>
        <authorList>
            <person name="Poyet M."/>
            <person name="Groussin M."/>
            <person name="Gibbons S.M."/>
            <person name="Avila-Pacheco J."/>
            <person name="Jiang X."/>
            <person name="Kearney S.M."/>
            <person name="Perrotta A.R."/>
            <person name="Berdy B."/>
            <person name="Zhao S."/>
            <person name="Lieberman T.D."/>
            <person name="Swanson P.K."/>
            <person name="Smith M."/>
            <person name="Roesemann S."/>
            <person name="Alexander J.E."/>
            <person name="Rich S.A."/>
            <person name="Livny J."/>
            <person name="Vlamakis H."/>
            <person name="Clish C."/>
            <person name="Bullock K."/>
            <person name="Deik A."/>
            <person name="Scott J."/>
            <person name="Pierce K.A."/>
            <person name="Xavier R.J."/>
            <person name="Alm E.J."/>
        </authorList>
    </citation>
    <scope>NUCLEOTIDE SEQUENCE [LARGE SCALE GENOMIC DNA]</scope>
    <source>
        <strain evidence="1 2">BIOML-A1</strain>
    </source>
</reference>
<dbReference type="RefSeq" id="WP_161169747.1">
    <property type="nucleotide sequence ID" value="NZ_WWSF01000002.1"/>
</dbReference>
<proteinExistence type="predicted"/>
<dbReference type="InterPro" id="IPR006448">
    <property type="entry name" value="Phage_term_ssu_P27"/>
</dbReference>
<evidence type="ECO:0000313" key="1">
    <source>
        <dbReference type="EMBL" id="MZK08963.1"/>
    </source>
</evidence>
<accession>A0A6N9JSH6</accession>
<name>A0A6N9JSH6_9FIRM</name>
<gene>
    <name evidence="1" type="ORF">GT576_01055</name>
</gene>